<evidence type="ECO:0000313" key="1">
    <source>
        <dbReference type="EMBL" id="RJF87647.1"/>
    </source>
</evidence>
<keyword evidence="2" id="KW-1185">Reference proteome</keyword>
<evidence type="ECO:0000313" key="2">
    <source>
        <dbReference type="Proteomes" id="UP000284605"/>
    </source>
</evidence>
<dbReference type="AlphaFoldDB" id="A0A418WC75"/>
<gene>
    <name evidence="1" type="ORF">D3874_11960</name>
</gene>
<protein>
    <submittedName>
        <fullName evidence="1">Uncharacterized protein</fullName>
    </submittedName>
</protein>
<name>A0A418WC75_9PROT</name>
<organism evidence="1 2">
    <name type="scientific">Oleomonas cavernae</name>
    <dbReference type="NCBI Taxonomy" id="2320859"/>
    <lineage>
        <taxon>Bacteria</taxon>
        <taxon>Pseudomonadati</taxon>
        <taxon>Pseudomonadota</taxon>
        <taxon>Alphaproteobacteria</taxon>
        <taxon>Acetobacterales</taxon>
        <taxon>Acetobacteraceae</taxon>
        <taxon>Oleomonas</taxon>
    </lineage>
</organism>
<reference evidence="1 2" key="1">
    <citation type="submission" date="2018-09" db="EMBL/GenBank/DDBJ databases">
        <authorList>
            <person name="Zhu H."/>
        </authorList>
    </citation>
    <scope>NUCLEOTIDE SEQUENCE [LARGE SCALE GENOMIC DNA]</scope>
    <source>
        <strain evidence="1 2">K1W22B-8</strain>
    </source>
</reference>
<accession>A0A418WC75</accession>
<dbReference type="Proteomes" id="UP000284605">
    <property type="component" value="Unassembled WGS sequence"/>
</dbReference>
<proteinExistence type="predicted"/>
<dbReference type="EMBL" id="QYUK01000011">
    <property type="protein sequence ID" value="RJF87647.1"/>
    <property type="molecule type" value="Genomic_DNA"/>
</dbReference>
<comment type="caution">
    <text evidence="1">The sequence shown here is derived from an EMBL/GenBank/DDBJ whole genome shotgun (WGS) entry which is preliminary data.</text>
</comment>
<sequence length="138" mass="14646">MEGAMTDDQRILAGEGDIEVWREPTGAICLKSLNPFDDPTDLGEEAIVELAEILLRLATRPGEGDVGLGAQTKAKATIGATGQSLWTYEAADGRVDVWLDSAICLKIRKPLGVHIELSNAEALAVAGMLMRAAEVSRG</sequence>